<evidence type="ECO:0008006" key="3">
    <source>
        <dbReference type="Google" id="ProtNLM"/>
    </source>
</evidence>
<accession>A0A1F4S412</accession>
<dbReference type="EMBL" id="MEUA01000024">
    <property type="protein sequence ID" value="OGC15168.1"/>
    <property type="molecule type" value="Genomic_DNA"/>
</dbReference>
<comment type="caution">
    <text evidence="1">The sequence shown here is derived from an EMBL/GenBank/DDBJ whole genome shotgun (WGS) entry which is preliminary data.</text>
</comment>
<protein>
    <recommendedName>
        <fullName evidence="3">DUF5678 domain-containing protein</fullName>
    </recommendedName>
</protein>
<name>A0A1F4S412_UNCSA</name>
<organism evidence="1 2">
    <name type="scientific">candidate division WOR-1 bacterium RIFOXYB2_FULL_36_35</name>
    <dbReference type="NCBI Taxonomy" id="1802578"/>
    <lineage>
        <taxon>Bacteria</taxon>
        <taxon>Bacillati</taxon>
        <taxon>Saganbacteria</taxon>
    </lineage>
</organism>
<dbReference type="AlphaFoldDB" id="A0A1F4S412"/>
<evidence type="ECO:0000313" key="2">
    <source>
        <dbReference type="Proteomes" id="UP000177905"/>
    </source>
</evidence>
<gene>
    <name evidence="1" type="ORF">A2290_08885</name>
</gene>
<sequence>MTKSFKSYLKFSDQKYRDKYLVFAKGKFFKAGKNLLKILQEFKKKHPKETPFIAKPLGQGNYVFHDYF</sequence>
<evidence type="ECO:0000313" key="1">
    <source>
        <dbReference type="EMBL" id="OGC15168.1"/>
    </source>
</evidence>
<reference evidence="1 2" key="1">
    <citation type="journal article" date="2016" name="Nat. Commun.">
        <title>Thousands of microbial genomes shed light on interconnected biogeochemical processes in an aquifer system.</title>
        <authorList>
            <person name="Anantharaman K."/>
            <person name="Brown C.T."/>
            <person name="Hug L.A."/>
            <person name="Sharon I."/>
            <person name="Castelle C.J."/>
            <person name="Probst A.J."/>
            <person name="Thomas B.C."/>
            <person name="Singh A."/>
            <person name="Wilkins M.J."/>
            <person name="Karaoz U."/>
            <person name="Brodie E.L."/>
            <person name="Williams K.H."/>
            <person name="Hubbard S.S."/>
            <person name="Banfield J.F."/>
        </authorList>
    </citation>
    <scope>NUCLEOTIDE SEQUENCE [LARGE SCALE GENOMIC DNA]</scope>
</reference>
<dbReference type="Proteomes" id="UP000177905">
    <property type="component" value="Unassembled WGS sequence"/>
</dbReference>
<proteinExistence type="predicted"/>